<evidence type="ECO:0000256" key="4">
    <source>
        <dbReference type="ARBA" id="ARBA00022723"/>
    </source>
</evidence>
<dbReference type="GO" id="GO:0016787">
    <property type="term" value="F:hydrolase activity"/>
    <property type="evidence" value="ECO:0007669"/>
    <property type="project" value="UniProtKB-KW"/>
</dbReference>
<keyword evidence="7 9" id="KW-0460">Magnesium</keyword>
<comment type="function">
    <text evidence="9">CRISPR (clustered regularly interspaced short palindromic repeat), is an adaptive immune system that provides protection against mobile genetic elements (viruses, transposable elements and conjugative plasmids). CRISPR clusters contain sequences complementary to antecedent mobile elements and target invading nucleic acids. CRISPR clusters are transcribed and processed into CRISPR RNA (crRNA). Functions as a ssRNA-specific endoribonuclease. Involved in the integration of spacer DNA into the CRISPR cassette.</text>
</comment>
<name>A0A1M4ZP53_9CLOT</name>
<dbReference type="PANTHER" id="PTHR34405">
    <property type="entry name" value="CRISPR-ASSOCIATED ENDORIBONUCLEASE CAS2"/>
    <property type="match status" value="1"/>
</dbReference>
<dbReference type="EC" id="3.1.-.-" evidence="9"/>
<dbReference type="Proteomes" id="UP000184423">
    <property type="component" value="Unassembled WGS sequence"/>
</dbReference>
<evidence type="ECO:0000256" key="6">
    <source>
        <dbReference type="ARBA" id="ARBA00022801"/>
    </source>
</evidence>
<keyword evidence="3 9" id="KW-0540">Nuclease</keyword>
<comment type="cofactor">
    <cofactor evidence="1 9">
        <name>Mg(2+)</name>
        <dbReference type="ChEBI" id="CHEBI:18420"/>
    </cofactor>
</comment>
<evidence type="ECO:0000313" key="11">
    <source>
        <dbReference type="Proteomes" id="UP000184423"/>
    </source>
</evidence>
<keyword evidence="5 9" id="KW-0255">Endonuclease</keyword>
<dbReference type="GO" id="GO:0004521">
    <property type="term" value="F:RNA endonuclease activity"/>
    <property type="evidence" value="ECO:0007669"/>
    <property type="project" value="InterPro"/>
</dbReference>
<dbReference type="Gene3D" id="3.30.70.240">
    <property type="match status" value="1"/>
</dbReference>
<keyword evidence="4 9" id="KW-0479">Metal-binding</keyword>
<dbReference type="HAMAP" id="MF_01471">
    <property type="entry name" value="Cas2"/>
    <property type="match status" value="1"/>
</dbReference>
<feature type="binding site" evidence="9">
    <location>
        <position position="8"/>
    </location>
    <ligand>
        <name>Mg(2+)</name>
        <dbReference type="ChEBI" id="CHEBI:18420"/>
        <note>catalytic</note>
    </ligand>
</feature>
<reference evidence="11" key="1">
    <citation type="submission" date="2016-11" db="EMBL/GenBank/DDBJ databases">
        <authorList>
            <person name="Varghese N."/>
            <person name="Submissions S."/>
        </authorList>
    </citation>
    <scope>NUCLEOTIDE SEQUENCE [LARGE SCALE GENOMIC DNA]</scope>
    <source>
        <strain evidence="11">DSM 10124</strain>
    </source>
</reference>
<dbReference type="Pfam" id="PF09827">
    <property type="entry name" value="CRISPR_Cas2"/>
    <property type="match status" value="1"/>
</dbReference>
<sequence length="87" mass="10312">MYVLIVYDVGEKRVSKVLKFLKTYLNWIQNSVFEGEVTEAQLHRIRTQIYKLIDSEQDSVIIFSSRDKKWLTKSVIGKEKNEIDVFI</sequence>
<keyword evidence="6 9" id="KW-0378">Hydrolase</keyword>
<dbReference type="RefSeq" id="WP_073249382.1">
    <property type="nucleotide sequence ID" value="NZ_FQVG01000041.1"/>
</dbReference>
<dbReference type="GO" id="GO:0051607">
    <property type="term" value="P:defense response to virus"/>
    <property type="evidence" value="ECO:0007669"/>
    <property type="project" value="UniProtKB-UniRule"/>
</dbReference>
<dbReference type="InterPro" id="IPR019199">
    <property type="entry name" value="Virulence_VapD/CRISPR_Cas2"/>
</dbReference>
<evidence type="ECO:0000256" key="5">
    <source>
        <dbReference type="ARBA" id="ARBA00022759"/>
    </source>
</evidence>
<evidence type="ECO:0000313" key="10">
    <source>
        <dbReference type="EMBL" id="SHF19356.1"/>
    </source>
</evidence>
<dbReference type="PANTHER" id="PTHR34405:SF3">
    <property type="entry name" value="CRISPR-ASSOCIATED ENDORIBONUCLEASE CAS2 3"/>
    <property type="match status" value="1"/>
</dbReference>
<dbReference type="CDD" id="cd09725">
    <property type="entry name" value="Cas2_I_II_III"/>
    <property type="match status" value="1"/>
</dbReference>
<evidence type="ECO:0000256" key="3">
    <source>
        <dbReference type="ARBA" id="ARBA00022722"/>
    </source>
</evidence>
<proteinExistence type="inferred from homology"/>
<dbReference type="NCBIfam" id="TIGR01573">
    <property type="entry name" value="cas2"/>
    <property type="match status" value="1"/>
</dbReference>
<protein>
    <recommendedName>
        <fullName evidence="9">CRISPR-associated endoribonuclease Cas2</fullName>
        <ecNumber evidence="9">3.1.-.-</ecNumber>
    </recommendedName>
</protein>
<keyword evidence="11" id="KW-1185">Reference proteome</keyword>
<comment type="subunit">
    <text evidence="9">Homodimer, forms a heterotetramer with a Cas1 homodimer.</text>
</comment>
<dbReference type="GO" id="GO:0043571">
    <property type="term" value="P:maintenance of CRISPR repeat elements"/>
    <property type="evidence" value="ECO:0007669"/>
    <property type="project" value="UniProtKB-UniRule"/>
</dbReference>
<dbReference type="GO" id="GO:0046872">
    <property type="term" value="F:metal ion binding"/>
    <property type="evidence" value="ECO:0007669"/>
    <property type="project" value="UniProtKB-UniRule"/>
</dbReference>
<accession>A0A1M4ZP53</accession>
<evidence type="ECO:0000256" key="1">
    <source>
        <dbReference type="ARBA" id="ARBA00001946"/>
    </source>
</evidence>
<dbReference type="EMBL" id="FQVG01000041">
    <property type="protein sequence ID" value="SHF19356.1"/>
    <property type="molecule type" value="Genomic_DNA"/>
</dbReference>
<comment type="similarity">
    <text evidence="2 9">Belongs to the CRISPR-associated endoribonuclease Cas2 protein family.</text>
</comment>
<keyword evidence="8 9" id="KW-0051">Antiviral defense</keyword>
<organism evidence="10 11">
    <name type="scientific">Caloramator proteoclasticus DSM 10124</name>
    <dbReference type="NCBI Taxonomy" id="1121262"/>
    <lineage>
        <taxon>Bacteria</taxon>
        <taxon>Bacillati</taxon>
        <taxon>Bacillota</taxon>
        <taxon>Clostridia</taxon>
        <taxon>Eubacteriales</taxon>
        <taxon>Clostridiaceae</taxon>
        <taxon>Caloramator</taxon>
    </lineage>
</organism>
<evidence type="ECO:0000256" key="2">
    <source>
        <dbReference type="ARBA" id="ARBA00009959"/>
    </source>
</evidence>
<dbReference type="SUPFAM" id="SSF143430">
    <property type="entry name" value="TTP0101/SSO1404-like"/>
    <property type="match status" value="1"/>
</dbReference>
<evidence type="ECO:0000256" key="7">
    <source>
        <dbReference type="ARBA" id="ARBA00022842"/>
    </source>
</evidence>
<gene>
    <name evidence="9" type="primary">cas2</name>
    <name evidence="10" type="ORF">SAMN02746091_01967</name>
</gene>
<evidence type="ECO:0000256" key="8">
    <source>
        <dbReference type="ARBA" id="ARBA00023118"/>
    </source>
</evidence>
<dbReference type="AlphaFoldDB" id="A0A1M4ZP53"/>
<evidence type="ECO:0000256" key="9">
    <source>
        <dbReference type="HAMAP-Rule" id="MF_01471"/>
    </source>
</evidence>
<dbReference type="InterPro" id="IPR021127">
    <property type="entry name" value="CRISPR_associated_Cas2"/>
</dbReference>